<dbReference type="Proteomes" id="UP000579153">
    <property type="component" value="Unassembled WGS sequence"/>
</dbReference>
<accession>A0A7W9L7P4</accession>
<organism evidence="1 2">
    <name type="scientific">Nonomuraea jabiensis</name>
    <dbReference type="NCBI Taxonomy" id="882448"/>
    <lineage>
        <taxon>Bacteria</taxon>
        <taxon>Bacillati</taxon>
        <taxon>Actinomycetota</taxon>
        <taxon>Actinomycetes</taxon>
        <taxon>Streptosporangiales</taxon>
        <taxon>Streptosporangiaceae</taxon>
        <taxon>Nonomuraea</taxon>
    </lineage>
</organism>
<reference evidence="1 2" key="1">
    <citation type="submission" date="2020-08" db="EMBL/GenBank/DDBJ databases">
        <title>Sequencing the genomes of 1000 actinobacteria strains.</title>
        <authorList>
            <person name="Klenk H.-P."/>
        </authorList>
    </citation>
    <scope>NUCLEOTIDE SEQUENCE [LARGE SCALE GENOMIC DNA]</scope>
    <source>
        <strain evidence="1 2">DSM 45507</strain>
    </source>
</reference>
<sequence length="34" mass="3637">MNLELDRADDRAYTVVAAVDGREERVTGTVLSGG</sequence>
<protein>
    <submittedName>
        <fullName evidence="1">Uncharacterized protein</fullName>
    </submittedName>
</protein>
<evidence type="ECO:0000313" key="1">
    <source>
        <dbReference type="EMBL" id="MBB5773639.1"/>
    </source>
</evidence>
<proteinExistence type="predicted"/>
<keyword evidence="2" id="KW-1185">Reference proteome</keyword>
<dbReference type="EMBL" id="JACHMB010000001">
    <property type="protein sequence ID" value="MBB5773639.1"/>
    <property type="molecule type" value="Genomic_DNA"/>
</dbReference>
<dbReference type="AlphaFoldDB" id="A0A7W9L7P4"/>
<gene>
    <name evidence="1" type="ORF">HD596_000395</name>
</gene>
<comment type="caution">
    <text evidence="1">The sequence shown here is derived from an EMBL/GenBank/DDBJ whole genome shotgun (WGS) entry which is preliminary data.</text>
</comment>
<name>A0A7W9L7P4_9ACTN</name>
<evidence type="ECO:0000313" key="2">
    <source>
        <dbReference type="Proteomes" id="UP000579153"/>
    </source>
</evidence>